<feature type="domain" description="Type I restriction modification DNA specificity" evidence="4">
    <location>
        <begin position="8"/>
        <end position="132"/>
    </location>
</feature>
<dbReference type="eggNOG" id="COG0732">
    <property type="taxonomic scope" value="Bacteria"/>
</dbReference>
<dbReference type="PATRIC" id="fig|1254432.3.peg.10819"/>
<comment type="similarity">
    <text evidence="1">Belongs to the type-I restriction system S methylase family.</text>
</comment>
<keyword evidence="3" id="KW-0238">DNA-binding</keyword>
<accession>S4YB47</accession>
<proteinExistence type="inferred from homology"/>
<dbReference type="PANTHER" id="PTHR30408:SF12">
    <property type="entry name" value="TYPE I RESTRICTION ENZYME MJAVIII SPECIFICITY SUBUNIT"/>
    <property type="match status" value="1"/>
</dbReference>
<dbReference type="Gene3D" id="3.90.220.20">
    <property type="entry name" value="DNA methylase specificity domains"/>
    <property type="match status" value="2"/>
</dbReference>
<evidence type="ECO:0000256" key="1">
    <source>
        <dbReference type="ARBA" id="ARBA00010923"/>
    </source>
</evidence>
<dbReference type="EMBL" id="CP003969">
    <property type="protein sequence ID" value="AGP41550.1"/>
    <property type="molecule type" value="Genomic_DNA"/>
</dbReference>
<protein>
    <recommendedName>
        <fullName evidence="4">Type I restriction modification DNA specificity domain-containing protein</fullName>
    </recommendedName>
</protein>
<dbReference type="HOGENOM" id="CLU_021095_10_0_7"/>
<dbReference type="PANTHER" id="PTHR30408">
    <property type="entry name" value="TYPE-1 RESTRICTION ENZYME ECOKI SPECIFICITY PROTEIN"/>
    <property type="match status" value="1"/>
</dbReference>
<sequence>MHFSPTEQQKYALRRGDILLNEGQSLELVGRSAVYDGPDDRYCFQNTLVRFRAGSAIEIAYARAMFKRWLDIGHFTKIAKQTTSIAHLGADRFAKLDALVPPLPEQRTIGQVLNTVGEAILRTEQLIAKLKQTKQGLLHDLLTCGIDENGELRDSERQAEQFKESPLGKIPHSWDVLRLRDLAAGGLSNGVFKEPNRAGAGVPLINVGDLYSQFGIDLMKVERFRATQKELRRFGVAPGDVFFTRSSLNLSGIAQCNVVRDVPVVAVFECHLMRLRTVTRLAVPEYVALWCRAPHARSFFMGRAKQVTMTTISQADIYPLLVPVPPVQEQRRIVFVLDSIEERIRREIGIAEKLAALKQALMDDLLTGRVRVTPLLAEPPP</sequence>
<dbReference type="InterPro" id="IPR000055">
    <property type="entry name" value="Restrct_endonuc_typeI_TRD"/>
</dbReference>
<dbReference type="GO" id="GO:0009307">
    <property type="term" value="P:DNA restriction-modification system"/>
    <property type="evidence" value="ECO:0007669"/>
    <property type="project" value="UniProtKB-KW"/>
</dbReference>
<evidence type="ECO:0000256" key="3">
    <source>
        <dbReference type="ARBA" id="ARBA00023125"/>
    </source>
</evidence>
<evidence type="ECO:0000256" key="2">
    <source>
        <dbReference type="ARBA" id="ARBA00022747"/>
    </source>
</evidence>
<evidence type="ECO:0000259" key="4">
    <source>
        <dbReference type="Pfam" id="PF01420"/>
    </source>
</evidence>
<reference evidence="5 6" key="1">
    <citation type="journal article" date="2013" name="Sci. Rep.">
        <title>Extraordinary expansion of a Sorangium cellulosum genome from an alkaline milieu.</title>
        <authorList>
            <person name="Han K."/>
            <person name="Li Z.F."/>
            <person name="Peng R."/>
            <person name="Zhu L.P."/>
            <person name="Zhou T."/>
            <person name="Wang L.G."/>
            <person name="Li S.G."/>
            <person name="Zhang X.B."/>
            <person name="Hu W."/>
            <person name="Wu Z.H."/>
            <person name="Qin N."/>
            <person name="Li Y.Z."/>
        </authorList>
    </citation>
    <scope>NUCLEOTIDE SEQUENCE [LARGE SCALE GENOMIC DNA]</scope>
    <source>
        <strain evidence="5 6">So0157-2</strain>
    </source>
</reference>
<keyword evidence="2" id="KW-0680">Restriction system</keyword>
<evidence type="ECO:0000313" key="5">
    <source>
        <dbReference type="EMBL" id="AGP41550.1"/>
    </source>
</evidence>
<dbReference type="CDD" id="cd17517">
    <property type="entry name" value="RMtype1_S_EcoKI_StySPI-TRD2-CR2_like"/>
    <property type="match status" value="1"/>
</dbReference>
<dbReference type="Proteomes" id="UP000014803">
    <property type="component" value="Chromosome"/>
</dbReference>
<dbReference type="InterPro" id="IPR052021">
    <property type="entry name" value="Type-I_RS_S_subunit"/>
</dbReference>
<dbReference type="Gene3D" id="1.10.287.1120">
    <property type="entry name" value="Bipartite methylase S protein"/>
    <property type="match status" value="1"/>
</dbReference>
<dbReference type="REBASE" id="66715">
    <property type="entry name" value="S.Sce1572ORF47910P"/>
</dbReference>
<organism evidence="5 6">
    <name type="scientific">Sorangium cellulosum So0157-2</name>
    <dbReference type="NCBI Taxonomy" id="1254432"/>
    <lineage>
        <taxon>Bacteria</taxon>
        <taxon>Pseudomonadati</taxon>
        <taxon>Myxococcota</taxon>
        <taxon>Polyangia</taxon>
        <taxon>Polyangiales</taxon>
        <taxon>Polyangiaceae</taxon>
        <taxon>Sorangium</taxon>
    </lineage>
</organism>
<dbReference type="GO" id="GO:0003677">
    <property type="term" value="F:DNA binding"/>
    <property type="evidence" value="ECO:0007669"/>
    <property type="project" value="UniProtKB-KW"/>
</dbReference>
<evidence type="ECO:0000313" key="6">
    <source>
        <dbReference type="Proteomes" id="UP000014803"/>
    </source>
</evidence>
<dbReference type="KEGG" id="scu:SCE1572_47915"/>
<dbReference type="STRING" id="1254432.SCE1572_47915"/>
<dbReference type="InterPro" id="IPR044946">
    <property type="entry name" value="Restrct_endonuc_typeI_TRD_sf"/>
</dbReference>
<dbReference type="SUPFAM" id="SSF116734">
    <property type="entry name" value="DNA methylase specificity domain"/>
    <property type="match status" value="2"/>
</dbReference>
<name>S4YB47_SORCE</name>
<dbReference type="Pfam" id="PF01420">
    <property type="entry name" value="Methylase_S"/>
    <property type="match status" value="1"/>
</dbReference>
<dbReference type="AlphaFoldDB" id="S4YB47"/>
<gene>
    <name evidence="5" type="ORF">SCE1572_47915</name>
</gene>